<evidence type="ECO:0000256" key="2">
    <source>
        <dbReference type="ARBA" id="ARBA00022448"/>
    </source>
</evidence>
<comment type="subcellular location">
    <subcellularLocation>
        <location evidence="1">Cell membrane</location>
        <topology evidence="1">Multi-pass membrane protein</topology>
    </subcellularLocation>
</comment>
<evidence type="ECO:0000256" key="3">
    <source>
        <dbReference type="ARBA" id="ARBA00022475"/>
    </source>
</evidence>
<gene>
    <name evidence="9" type="ORF">ABH38_18455</name>
</gene>
<keyword evidence="2" id="KW-0813">Transport</keyword>
<evidence type="ECO:0000313" key="10">
    <source>
        <dbReference type="Proteomes" id="UP000036334"/>
    </source>
</evidence>
<dbReference type="InterPro" id="IPR036259">
    <property type="entry name" value="MFS_trans_sf"/>
</dbReference>
<feature type="transmembrane region" description="Helical" evidence="7">
    <location>
        <begin position="303"/>
        <end position="322"/>
    </location>
</feature>
<feature type="transmembrane region" description="Helical" evidence="7">
    <location>
        <begin position="143"/>
        <end position="167"/>
    </location>
</feature>
<keyword evidence="4 7" id="KW-0812">Transmembrane</keyword>
<dbReference type="AlphaFoldDB" id="A0A0I9UTP8"/>
<dbReference type="PANTHER" id="PTHR43045:SF2">
    <property type="entry name" value="INNER MEMBRANE METABOLITE TRANSPORT PROTEIN YHJE"/>
    <property type="match status" value="1"/>
</dbReference>
<accession>A0A0I9UTP8</accession>
<dbReference type="InterPro" id="IPR011701">
    <property type="entry name" value="MFS"/>
</dbReference>
<feature type="transmembrane region" description="Helical" evidence="7">
    <location>
        <begin position="272"/>
        <end position="294"/>
    </location>
</feature>
<evidence type="ECO:0000256" key="4">
    <source>
        <dbReference type="ARBA" id="ARBA00022692"/>
    </source>
</evidence>
<dbReference type="GO" id="GO:0005886">
    <property type="term" value="C:plasma membrane"/>
    <property type="evidence" value="ECO:0007669"/>
    <property type="project" value="UniProtKB-SubCell"/>
</dbReference>
<organism evidence="9 10">
    <name type="scientific">Mycobacterium haemophilum</name>
    <dbReference type="NCBI Taxonomy" id="29311"/>
    <lineage>
        <taxon>Bacteria</taxon>
        <taxon>Bacillati</taxon>
        <taxon>Actinomycetota</taxon>
        <taxon>Actinomycetes</taxon>
        <taxon>Mycobacteriales</taxon>
        <taxon>Mycobacteriaceae</taxon>
        <taxon>Mycobacterium</taxon>
    </lineage>
</organism>
<evidence type="ECO:0000256" key="6">
    <source>
        <dbReference type="ARBA" id="ARBA00023136"/>
    </source>
</evidence>
<proteinExistence type="predicted"/>
<comment type="caution">
    <text evidence="9">The sequence shown here is derived from an EMBL/GenBank/DDBJ whole genome shotgun (WGS) entry which is preliminary data.</text>
</comment>
<name>A0A0I9UTP8_9MYCO</name>
<protein>
    <submittedName>
        <fullName evidence="9">Major facilitator transporter</fullName>
    </submittedName>
</protein>
<feature type="domain" description="Major facilitator superfamily (MFS) profile" evidence="8">
    <location>
        <begin position="4"/>
        <end position="418"/>
    </location>
</feature>
<dbReference type="CDD" id="cd17369">
    <property type="entry name" value="MFS_ShiA_like"/>
    <property type="match status" value="1"/>
</dbReference>
<dbReference type="RefSeq" id="WP_047316483.1">
    <property type="nucleotide sequence ID" value="NZ_LDPQ01000029.1"/>
</dbReference>
<reference evidence="9 10" key="1">
    <citation type="submission" date="2015-05" db="EMBL/GenBank/DDBJ databases">
        <title>Genome sequence of Mycobacterium haemophilum.</title>
        <authorList>
            <person name="Greninger A.L."/>
            <person name="Cunningham G."/>
            <person name="Miller S."/>
        </authorList>
    </citation>
    <scope>NUCLEOTIDE SEQUENCE [LARGE SCALE GENOMIC DNA]</scope>
    <source>
        <strain evidence="10">UC1</strain>
    </source>
</reference>
<keyword evidence="10" id="KW-1185">Reference proteome</keyword>
<evidence type="ECO:0000313" key="9">
    <source>
        <dbReference type="EMBL" id="KLO34581.1"/>
    </source>
</evidence>
<dbReference type="Gene3D" id="1.20.1250.20">
    <property type="entry name" value="MFS general substrate transporter like domains"/>
    <property type="match status" value="2"/>
</dbReference>
<dbReference type="PATRIC" id="fig|29311.18.peg.2579"/>
<dbReference type="STRING" id="1202450.B586_03570"/>
<dbReference type="InterPro" id="IPR020846">
    <property type="entry name" value="MFS_dom"/>
</dbReference>
<evidence type="ECO:0000256" key="7">
    <source>
        <dbReference type="SAM" id="Phobius"/>
    </source>
</evidence>
<dbReference type="OrthoDB" id="8953821at2"/>
<feature type="transmembrane region" description="Helical" evidence="7">
    <location>
        <begin position="394"/>
        <end position="414"/>
    </location>
</feature>
<dbReference type="PROSITE" id="PS00217">
    <property type="entry name" value="SUGAR_TRANSPORT_2"/>
    <property type="match status" value="1"/>
</dbReference>
<feature type="transmembrane region" description="Helical" evidence="7">
    <location>
        <begin position="328"/>
        <end position="352"/>
    </location>
</feature>
<dbReference type="PROSITE" id="PS00216">
    <property type="entry name" value="SUGAR_TRANSPORT_1"/>
    <property type="match status" value="1"/>
</dbReference>
<keyword evidence="6 7" id="KW-0472">Membrane</keyword>
<evidence type="ECO:0000259" key="8">
    <source>
        <dbReference type="PROSITE" id="PS50850"/>
    </source>
</evidence>
<dbReference type="PROSITE" id="PS50850">
    <property type="entry name" value="MFS"/>
    <property type="match status" value="1"/>
</dbReference>
<feature type="transmembrane region" description="Helical" evidence="7">
    <location>
        <begin position="237"/>
        <end position="260"/>
    </location>
</feature>
<feature type="transmembrane region" description="Helical" evidence="7">
    <location>
        <begin position="76"/>
        <end position="95"/>
    </location>
</feature>
<keyword evidence="5 7" id="KW-1133">Transmembrane helix</keyword>
<dbReference type="PANTHER" id="PTHR43045">
    <property type="entry name" value="SHIKIMATE TRANSPORTER"/>
    <property type="match status" value="1"/>
</dbReference>
<dbReference type="SUPFAM" id="SSF103473">
    <property type="entry name" value="MFS general substrate transporter"/>
    <property type="match status" value="1"/>
</dbReference>
<dbReference type="GO" id="GO:0022857">
    <property type="term" value="F:transmembrane transporter activity"/>
    <property type="evidence" value="ECO:0007669"/>
    <property type="project" value="InterPro"/>
</dbReference>
<dbReference type="Pfam" id="PF07690">
    <property type="entry name" value="MFS_1"/>
    <property type="match status" value="1"/>
</dbReference>
<feature type="transmembrane region" description="Helical" evidence="7">
    <location>
        <begin position="179"/>
        <end position="198"/>
    </location>
</feature>
<dbReference type="EMBL" id="LDPR01000024">
    <property type="protein sequence ID" value="KLO34581.1"/>
    <property type="molecule type" value="Genomic_DNA"/>
</dbReference>
<feature type="transmembrane region" description="Helical" evidence="7">
    <location>
        <begin position="364"/>
        <end position="388"/>
    </location>
</feature>
<feature type="transmembrane region" description="Helical" evidence="7">
    <location>
        <begin position="32"/>
        <end position="56"/>
    </location>
</feature>
<dbReference type="InterPro" id="IPR005829">
    <property type="entry name" value="Sugar_transporter_CS"/>
</dbReference>
<evidence type="ECO:0000256" key="5">
    <source>
        <dbReference type="ARBA" id="ARBA00022989"/>
    </source>
</evidence>
<feature type="transmembrane region" description="Helical" evidence="7">
    <location>
        <begin position="107"/>
        <end position="131"/>
    </location>
</feature>
<dbReference type="Proteomes" id="UP000036334">
    <property type="component" value="Unassembled WGS sequence"/>
</dbReference>
<sequence length="431" mass="45028">MKRVALASLIGSAIEFYDFFLYGTAAALVFPSVFFANLAPTMATIASLATFAAAFFSRPLGAAILGHFGDRLGRKATLVATLLIMGLSTVAVGLLPGVTTIGVAAPLVLLTLRLLQGIALGGEWAGSALLVAEHAPGDKRGHYGMVTPLGAGVGLVLANVAMLAVNFTIGETSPAFMSWGWRVPFLLSAVLVVVALYMRLNIAETPVFALHKLDEPADTTVLRAPITELFRTQLRQVVLAAGCAVGLFALSFMAGTYLMNYARTELGHSRDLILFVGALGGLSMVAFVVPAAVWSDRFGRRRIMLCGFVVSVPWAFVVMPLMDTGDSVLFGVAIAVTYAIVGALNGPLASFIPETFATRYRYTGAGLTFNAGGIIGGAVPPMIAGALAASVGGWAVGLMMAVLILTSLGCTFLLPETRGNTLMDSKIFATP</sequence>
<keyword evidence="3" id="KW-1003">Cell membrane</keyword>
<evidence type="ECO:0000256" key="1">
    <source>
        <dbReference type="ARBA" id="ARBA00004651"/>
    </source>
</evidence>